<keyword evidence="3" id="KW-0175">Coiled coil</keyword>
<protein>
    <recommendedName>
        <fullName evidence="2">Coiled-coil domain-containing protein 22 homolog</fullName>
    </recommendedName>
</protein>
<dbReference type="EMBL" id="JASPKY010000289">
    <property type="protein sequence ID" value="KAK9710733.1"/>
    <property type="molecule type" value="Genomic_DNA"/>
</dbReference>
<evidence type="ECO:0000313" key="6">
    <source>
        <dbReference type="EMBL" id="KAK9710733.1"/>
    </source>
</evidence>
<evidence type="ECO:0000313" key="7">
    <source>
        <dbReference type="Proteomes" id="UP001458880"/>
    </source>
</evidence>
<dbReference type="Pfam" id="PF05667">
    <property type="entry name" value="CCDC22_CC"/>
    <property type="match status" value="1"/>
</dbReference>
<dbReference type="GO" id="GO:0097602">
    <property type="term" value="F:cullin family protein binding"/>
    <property type="evidence" value="ECO:0007669"/>
    <property type="project" value="TreeGrafter"/>
</dbReference>
<sequence>MEEIDNIIIETLKHLNCNIDEDVKSIRNFDPDMVVDAVVRCLEVIKPGVNMSHKLSPSMSLRLKFATSLSEHIKELGFRGDIGYQTILYCNEIEVRRVLMFLLERLPREADADIPIQQTGYVYNLTKRIEEKVKLSLEKKWIPTSFLRHGIRQCRTDYLKSSYISTYPLRTENVKIPYTQSESEHLKEYWIYYGSDITKQCSVRNLAPSLIFKDTDFSDINLSKMIESIHEKVPYFDINTADSNTIIPVNTKRRKQNIKEQKQHIIGLKHNLEKERNNLAKVSDEKLKEEEHLKELLTKCKIKSRTLTVLSKEDNLEKLKNLIQNGSDRLVELETQWRKIEAPLLAEYNTLTTEVTAAEVKLQEEKERIRNIKDKKQQLHEEVKNKDKLEKLLKEERERLSKNTRRSAYTRRILEIIGNIKKQNDEIQKILNDTKVIQKDINSLNGQLDRSFTLCDELIFRNAKQDEMSRKAYKLLATLHNDCGAIIQAITEMGVIERESRNLQEQIDTEISKAVGISLEQVNTDIKNVRKEIGLLAEQK</sequence>
<dbReference type="InterPro" id="IPR048348">
    <property type="entry name" value="CCDC22_CC"/>
</dbReference>
<dbReference type="AlphaFoldDB" id="A0AAW1JZ24"/>
<dbReference type="Pfam" id="PF21674">
    <property type="entry name" value="CCDC22_N"/>
    <property type="match status" value="1"/>
</dbReference>
<reference evidence="6 7" key="1">
    <citation type="journal article" date="2024" name="BMC Genomics">
        <title>De novo assembly and annotation of Popillia japonica's genome with initial clues to its potential as an invasive pest.</title>
        <authorList>
            <person name="Cucini C."/>
            <person name="Boschi S."/>
            <person name="Funari R."/>
            <person name="Cardaioli E."/>
            <person name="Iannotti N."/>
            <person name="Marturano G."/>
            <person name="Paoli F."/>
            <person name="Bruttini M."/>
            <person name="Carapelli A."/>
            <person name="Frati F."/>
            <person name="Nardi F."/>
        </authorList>
    </citation>
    <scope>NUCLEOTIDE SEQUENCE [LARGE SCALE GENOMIC DNA]</scope>
    <source>
        <strain evidence="6">DMR45628</strain>
    </source>
</reference>
<dbReference type="Proteomes" id="UP001458880">
    <property type="component" value="Unassembled WGS sequence"/>
</dbReference>
<dbReference type="PANTHER" id="PTHR15668:SF4">
    <property type="entry name" value="COILED-COIL DOMAIN-CONTAINING PROTEIN 22"/>
    <property type="match status" value="1"/>
</dbReference>
<dbReference type="PANTHER" id="PTHR15668">
    <property type="entry name" value="JM1 PROTEIN"/>
    <property type="match status" value="1"/>
</dbReference>
<accession>A0AAW1JZ24</accession>
<comment type="similarity">
    <text evidence="1">Belongs to the CCDC22 family.</text>
</comment>
<evidence type="ECO:0000256" key="1">
    <source>
        <dbReference type="ARBA" id="ARBA00006438"/>
    </source>
</evidence>
<name>A0AAW1JZ24_POPJA</name>
<keyword evidence="7" id="KW-1185">Reference proteome</keyword>
<feature type="domain" description="CCDC22 coiled-coil" evidence="4">
    <location>
        <begin position="255"/>
        <end position="513"/>
    </location>
</feature>
<organism evidence="6 7">
    <name type="scientific">Popillia japonica</name>
    <name type="common">Japanese beetle</name>
    <dbReference type="NCBI Taxonomy" id="7064"/>
    <lineage>
        <taxon>Eukaryota</taxon>
        <taxon>Metazoa</taxon>
        <taxon>Ecdysozoa</taxon>
        <taxon>Arthropoda</taxon>
        <taxon>Hexapoda</taxon>
        <taxon>Insecta</taxon>
        <taxon>Pterygota</taxon>
        <taxon>Neoptera</taxon>
        <taxon>Endopterygota</taxon>
        <taxon>Coleoptera</taxon>
        <taxon>Polyphaga</taxon>
        <taxon>Scarabaeiformia</taxon>
        <taxon>Scarabaeidae</taxon>
        <taxon>Rutelinae</taxon>
        <taxon>Popillia</taxon>
    </lineage>
</organism>
<feature type="domain" description="CCDC22 N-terminal" evidence="5">
    <location>
        <begin position="1"/>
        <end position="107"/>
    </location>
</feature>
<proteinExistence type="inferred from homology"/>
<evidence type="ECO:0000256" key="2">
    <source>
        <dbReference type="ARBA" id="ARBA00017553"/>
    </source>
</evidence>
<evidence type="ECO:0000259" key="4">
    <source>
        <dbReference type="Pfam" id="PF05667"/>
    </source>
</evidence>
<dbReference type="GO" id="GO:2000060">
    <property type="term" value="P:positive regulation of ubiquitin-dependent protein catabolic process"/>
    <property type="evidence" value="ECO:0007669"/>
    <property type="project" value="TreeGrafter"/>
</dbReference>
<evidence type="ECO:0000256" key="3">
    <source>
        <dbReference type="SAM" id="Coils"/>
    </source>
</evidence>
<dbReference type="InterPro" id="IPR048349">
    <property type="entry name" value="CCDC22_N"/>
</dbReference>
<evidence type="ECO:0000259" key="5">
    <source>
        <dbReference type="Pfam" id="PF21674"/>
    </source>
</evidence>
<comment type="caution">
    <text evidence="6">The sequence shown here is derived from an EMBL/GenBank/DDBJ whole genome shotgun (WGS) entry which is preliminary data.</text>
</comment>
<feature type="coiled-coil region" evidence="3">
    <location>
        <begin position="258"/>
        <end position="406"/>
    </location>
</feature>
<gene>
    <name evidence="6" type="ORF">QE152_g25859</name>
</gene>
<dbReference type="InterPro" id="IPR008530">
    <property type="entry name" value="CCDC22"/>
</dbReference>